<dbReference type="UniPathway" id="UPA00050">
    <property type="reaction ID" value="UER00063"/>
</dbReference>
<keyword evidence="11" id="KW-0239">DNA-directed DNA polymerase</keyword>
<dbReference type="PANTHER" id="PTHR43070">
    <property type="match status" value="1"/>
</dbReference>
<evidence type="ECO:0000256" key="16">
    <source>
        <dbReference type="ARBA" id="ARBA00049244"/>
    </source>
</evidence>
<evidence type="ECO:0000256" key="9">
    <source>
        <dbReference type="ARBA" id="ARBA00022705"/>
    </source>
</evidence>
<keyword evidence="12" id="KW-0560">Oxidoreductase</keyword>
<evidence type="ECO:0000256" key="2">
    <source>
        <dbReference type="ARBA" id="ARBA00005056"/>
    </source>
</evidence>
<evidence type="ECO:0000256" key="3">
    <source>
        <dbReference type="ARBA" id="ARBA00005062"/>
    </source>
</evidence>
<dbReference type="GO" id="GO:0003677">
    <property type="term" value="F:DNA binding"/>
    <property type="evidence" value="ECO:0007669"/>
    <property type="project" value="UniProtKB-KW"/>
</dbReference>
<dbReference type="InterPro" id="IPR011147">
    <property type="entry name" value="Bifunc_Aspkin/hSer_DH"/>
</dbReference>
<evidence type="ECO:0000256" key="6">
    <source>
        <dbReference type="ARBA" id="ARBA00022679"/>
    </source>
</evidence>
<dbReference type="GO" id="GO:0000166">
    <property type="term" value="F:nucleotide binding"/>
    <property type="evidence" value="ECO:0007669"/>
    <property type="project" value="InterPro"/>
</dbReference>
<evidence type="ECO:0000256" key="4">
    <source>
        <dbReference type="ARBA" id="ARBA00005755"/>
    </source>
</evidence>
<dbReference type="SUPFAM" id="SSF53098">
    <property type="entry name" value="Ribonuclease H-like"/>
    <property type="match status" value="1"/>
</dbReference>
<dbReference type="InterPro" id="IPR023211">
    <property type="entry name" value="DNA_pol_palm_dom_sf"/>
</dbReference>
<reference evidence="19 20" key="1">
    <citation type="journal article" date="2020" name="IScience">
        <title>Genome Sequencing of the Endangered Kingdonia uniflora (Circaeasteraceae, Ranunculales) Reveals Potential Mechanisms of Evolutionary Specialization.</title>
        <authorList>
            <person name="Sun Y."/>
            <person name="Deng T."/>
            <person name="Zhang A."/>
            <person name="Moore M.J."/>
            <person name="Landis J.B."/>
            <person name="Lin N."/>
            <person name="Zhang H."/>
            <person name="Zhang X."/>
            <person name="Huang J."/>
            <person name="Zhang X."/>
            <person name="Sun H."/>
            <person name="Wang H."/>
        </authorList>
    </citation>
    <scope>NUCLEOTIDE SEQUENCE [LARGE SCALE GENOMIC DNA]</scope>
    <source>
        <strain evidence="19">TB1705</strain>
        <tissue evidence="19">Leaf</tissue>
    </source>
</reference>
<evidence type="ECO:0000256" key="8">
    <source>
        <dbReference type="ARBA" id="ARBA00022697"/>
    </source>
</evidence>
<evidence type="ECO:0000256" key="11">
    <source>
        <dbReference type="ARBA" id="ARBA00022932"/>
    </source>
</evidence>
<dbReference type="PANTHER" id="PTHR43070:SF3">
    <property type="entry name" value="HOMOSERINE DEHYDROGENASE"/>
    <property type="match status" value="1"/>
</dbReference>
<comment type="pathway">
    <text evidence="3">Amino-acid biosynthesis; L-methionine biosynthesis via de novo pathway; L-homoserine from L-aspartate: step 3/3.</text>
</comment>
<organism evidence="19 20">
    <name type="scientific">Kingdonia uniflora</name>
    <dbReference type="NCBI Taxonomy" id="39325"/>
    <lineage>
        <taxon>Eukaryota</taxon>
        <taxon>Viridiplantae</taxon>
        <taxon>Streptophyta</taxon>
        <taxon>Embryophyta</taxon>
        <taxon>Tracheophyta</taxon>
        <taxon>Spermatophyta</taxon>
        <taxon>Magnoliopsida</taxon>
        <taxon>Ranunculales</taxon>
        <taxon>Circaeasteraceae</taxon>
        <taxon>Kingdonia</taxon>
    </lineage>
</organism>
<keyword evidence="10" id="KW-0521">NADP</keyword>
<accession>A0A7J7KZX0</accession>
<evidence type="ECO:0000256" key="12">
    <source>
        <dbReference type="ARBA" id="ARBA00023002"/>
    </source>
</evidence>
<sequence>MKVPSGDVPYIIGYVISLNDNSIGNAHPNMIVYEQILNFLKVKAENYDGLFLSAVFIRMYSIDMVVKELVHSSDEIDSQIWDLLRSGLSGGIPQEVLTKVRGRKRSYKTYITAIKSSIKDRKSFIVANLETILINSIHKPYAAGYLVYYITYGGIYTIKPLMRNLRIYMLEVYKGEKKILIFRESLTLLPGSLAELAKTLCPHLGVVYKAQEIYWKKYGIGITSCLTLSSLAMKIYRSRYCNDKEFLIHILNKNEDKFFQTAYYGGHADMHKPYGKNIYYYDVNSLYPFIMKTYPMPCGKPVWNGNMQGVDLYVIYGFIQAYIITPKNIYKPFLLIRDKNGTLLFPKGKFIGVQSFHAKQRLVLRVVGVCDSKSLILVSDVFTKDLDNSLLLEICRLKNSSSSLATLFLICSETIGVLYRVVELGYCVVLANKKPLTSDMDDYEKLFLHPRHIRHESTVGADLPVITSINRLLVSRDTIASIIGSLSGTLGYVMSEVEDGKPFSKVVKAAKGLGYNKPDPRDDLSGMDVARKALILTRLLGWRINMDNIKVKSLYPQERVPNKMSLEDFMASGLPSLDIDIEKKTKLASINRNVLRYVCMIEGSSCQGGIKELLKDSPLGRLRGSNNVVEIYSRCYSELPLVIQGADAGNDTTAAGVQADILDLQDPFP</sequence>
<keyword evidence="5" id="KW-0028">Amino-acid biosynthesis</keyword>
<proteinExistence type="inferred from homology"/>
<dbReference type="SUPFAM" id="SSF51735">
    <property type="entry name" value="NAD(P)-binding Rossmann-fold domains"/>
    <property type="match status" value="1"/>
</dbReference>
<evidence type="ECO:0000256" key="14">
    <source>
        <dbReference type="ARBA" id="ARBA00023167"/>
    </source>
</evidence>
<protein>
    <recommendedName>
        <fullName evidence="21">DNA-directed DNA polymerase</fullName>
    </recommendedName>
</protein>
<keyword evidence="8" id="KW-0791">Threonine biosynthesis</keyword>
<comment type="catalytic activity">
    <reaction evidence="16">
        <text>DNA(n) + a 2'-deoxyribonucleoside 5'-triphosphate = DNA(n+1) + diphosphate</text>
        <dbReference type="Rhea" id="RHEA:22508"/>
        <dbReference type="Rhea" id="RHEA-COMP:17339"/>
        <dbReference type="Rhea" id="RHEA-COMP:17340"/>
        <dbReference type="ChEBI" id="CHEBI:33019"/>
        <dbReference type="ChEBI" id="CHEBI:61560"/>
        <dbReference type="ChEBI" id="CHEBI:173112"/>
        <dbReference type="EC" id="2.7.7.7"/>
    </reaction>
</comment>
<dbReference type="EMBL" id="JACGCM010002768">
    <property type="protein sequence ID" value="KAF6135887.1"/>
    <property type="molecule type" value="Genomic_DNA"/>
</dbReference>
<dbReference type="GO" id="GO:0009086">
    <property type="term" value="P:methionine biosynthetic process"/>
    <property type="evidence" value="ECO:0007669"/>
    <property type="project" value="UniProtKB-KW"/>
</dbReference>
<dbReference type="Pfam" id="PF00742">
    <property type="entry name" value="Homoserine_dh"/>
    <property type="match status" value="1"/>
</dbReference>
<dbReference type="SUPFAM" id="SSF56672">
    <property type="entry name" value="DNA/RNA polymerases"/>
    <property type="match status" value="1"/>
</dbReference>
<dbReference type="Gene3D" id="3.90.1600.10">
    <property type="entry name" value="Palm domain of DNA polymerase"/>
    <property type="match status" value="1"/>
</dbReference>
<dbReference type="OrthoDB" id="67851at2759"/>
<evidence type="ECO:0000256" key="1">
    <source>
        <dbReference type="ARBA" id="ARBA00001920"/>
    </source>
</evidence>
<dbReference type="InterPro" id="IPR001342">
    <property type="entry name" value="HDH_cat"/>
</dbReference>
<evidence type="ECO:0000256" key="10">
    <source>
        <dbReference type="ARBA" id="ARBA00022857"/>
    </source>
</evidence>
<dbReference type="InterPro" id="IPR036291">
    <property type="entry name" value="NAD(P)-bd_dom_sf"/>
</dbReference>
<gene>
    <name evidence="19" type="ORF">GIB67_006779</name>
</gene>
<dbReference type="GO" id="GO:0004412">
    <property type="term" value="F:homoserine dehydrogenase activity"/>
    <property type="evidence" value="ECO:0007669"/>
    <property type="project" value="UniProtKB-EC"/>
</dbReference>
<dbReference type="AlphaFoldDB" id="A0A7J7KZX0"/>
<dbReference type="InterPro" id="IPR012337">
    <property type="entry name" value="RNaseH-like_sf"/>
</dbReference>
<dbReference type="InterPro" id="IPR036397">
    <property type="entry name" value="RNaseH_sf"/>
</dbReference>
<dbReference type="GO" id="GO:0006260">
    <property type="term" value="P:DNA replication"/>
    <property type="evidence" value="ECO:0007669"/>
    <property type="project" value="UniProtKB-KW"/>
</dbReference>
<keyword evidence="6" id="KW-0808">Transferase</keyword>
<evidence type="ECO:0000259" key="18">
    <source>
        <dbReference type="Pfam" id="PF03175"/>
    </source>
</evidence>
<keyword evidence="20" id="KW-1185">Reference proteome</keyword>
<comment type="caution">
    <text evidence="19">The sequence shown here is derived from an EMBL/GenBank/DDBJ whole genome shotgun (WGS) entry which is preliminary data.</text>
</comment>
<keyword evidence="14" id="KW-0486">Methionine biosynthesis</keyword>
<comment type="catalytic activity">
    <reaction evidence="15">
        <text>L-homoserine + NADP(+) = L-aspartate 4-semialdehyde + NADPH + H(+)</text>
        <dbReference type="Rhea" id="RHEA:15761"/>
        <dbReference type="ChEBI" id="CHEBI:15378"/>
        <dbReference type="ChEBI" id="CHEBI:57476"/>
        <dbReference type="ChEBI" id="CHEBI:57783"/>
        <dbReference type="ChEBI" id="CHEBI:58349"/>
        <dbReference type="ChEBI" id="CHEBI:537519"/>
        <dbReference type="EC" id="1.1.1.3"/>
    </reaction>
    <physiologicalReaction direction="right-to-left" evidence="15">
        <dbReference type="Rhea" id="RHEA:15763"/>
    </physiologicalReaction>
</comment>
<evidence type="ECO:0000256" key="7">
    <source>
        <dbReference type="ARBA" id="ARBA00022695"/>
    </source>
</evidence>
<dbReference type="InterPro" id="IPR004868">
    <property type="entry name" value="DNA-dir_DNA_pol_B_mt/vir"/>
</dbReference>
<dbReference type="GO" id="GO:0003887">
    <property type="term" value="F:DNA-directed DNA polymerase activity"/>
    <property type="evidence" value="ECO:0007669"/>
    <property type="project" value="UniProtKB-KW"/>
</dbReference>
<dbReference type="Gene3D" id="3.30.360.10">
    <property type="entry name" value="Dihydrodipicolinate Reductase, domain 2"/>
    <property type="match status" value="1"/>
</dbReference>
<dbReference type="Proteomes" id="UP000541444">
    <property type="component" value="Unassembled WGS sequence"/>
</dbReference>
<keyword evidence="13" id="KW-0238">DNA-binding</keyword>
<evidence type="ECO:0008006" key="21">
    <source>
        <dbReference type="Google" id="ProtNLM"/>
    </source>
</evidence>
<name>A0A7J7KZX0_9MAGN</name>
<dbReference type="Pfam" id="PF03175">
    <property type="entry name" value="DNA_pol_B_2"/>
    <property type="match status" value="1"/>
</dbReference>
<keyword evidence="7" id="KW-0548">Nucleotidyltransferase</keyword>
<feature type="domain" description="Homoserine dehydrogenase catalytic" evidence="17">
    <location>
        <begin position="464"/>
        <end position="662"/>
    </location>
</feature>
<dbReference type="Gene3D" id="3.30.420.10">
    <property type="entry name" value="Ribonuclease H-like superfamily/Ribonuclease H"/>
    <property type="match status" value="1"/>
</dbReference>
<dbReference type="UniPathway" id="UPA00051">
    <property type="reaction ID" value="UER00465"/>
</dbReference>
<comment type="cofactor">
    <cofactor evidence="1">
        <name>a metal cation</name>
        <dbReference type="ChEBI" id="CHEBI:25213"/>
    </cofactor>
</comment>
<feature type="domain" description="DNA-directed DNA polymerase family B mitochondria/virus" evidence="18">
    <location>
        <begin position="206"/>
        <end position="353"/>
    </location>
</feature>
<evidence type="ECO:0000256" key="13">
    <source>
        <dbReference type="ARBA" id="ARBA00023125"/>
    </source>
</evidence>
<evidence type="ECO:0000256" key="5">
    <source>
        <dbReference type="ARBA" id="ARBA00022605"/>
    </source>
</evidence>
<dbReference type="FunFam" id="3.30.360.10:FF:000006">
    <property type="entry name" value="Bifunctional aspartokinase/homoserine dehydrogenase"/>
    <property type="match status" value="1"/>
</dbReference>
<keyword evidence="9" id="KW-0235">DNA replication</keyword>
<evidence type="ECO:0000313" key="20">
    <source>
        <dbReference type="Proteomes" id="UP000541444"/>
    </source>
</evidence>
<evidence type="ECO:0000256" key="15">
    <source>
        <dbReference type="ARBA" id="ARBA00048841"/>
    </source>
</evidence>
<evidence type="ECO:0000313" key="19">
    <source>
        <dbReference type="EMBL" id="KAF6135887.1"/>
    </source>
</evidence>
<dbReference type="GO" id="GO:0009088">
    <property type="term" value="P:threonine biosynthetic process"/>
    <property type="evidence" value="ECO:0007669"/>
    <property type="project" value="UniProtKB-UniPathway"/>
</dbReference>
<comment type="similarity">
    <text evidence="4">Belongs to the DNA polymerase type-B family.</text>
</comment>
<dbReference type="SUPFAM" id="SSF55347">
    <property type="entry name" value="Glyceraldehyde-3-phosphate dehydrogenase-like, C-terminal domain"/>
    <property type="match status" value="1"/>
</dbReference>
<evidence type="ECO:0000259" key="17">
    <source>
        <dbReference type="Pfam" id="PF00742"/>
    </source>
</evidence>
<comment type="pathway">
    <text evidence="2">Amino-acid biosynthesis; L-threonine biosynthesis; L-threonine from L-aspartate: step 3/5.</text>
</comment>
<dbReference type="InterPro" id="IPR043502">
    <property type="entry name" value="DNA/RNA_pol_sf"/>
</dbReference>
<dbReference type="Gene3D" id="3.40.50.720">
    <property type="entry name" value="NAD(P)-binding Rossmann-like Domain"/>
    <property type="match status" value="1"/>
</dbReference>